<dbReference type="Gene3D" id="1.10.760.10">
    <property type="entry name" value="Cytochrome c-like domain"/>
    <property type="match status" value="1"/>
</dbReference>
<dbReference type="PROSITE" id="PS51007">
    <property type="entry name" value="CYTC"/>
    <property type="match status" value="1"/>
</dbReference>
<dbReference type="InterPro" id="IPR036909">
    <property type="entry name" value="Cyt_c-like_dom_sf"/>
</dbReference>
<evidence type="ECO:0000259" key="5">
    <source>
        <dbReference type="PROSITE" id="PS51007"/>
    </source>
</evidence>
<evidence type="ECO:0000256" key="1">
    <source>
        <dbReference type="ARBA" id="ARBA00022617"/>
    </source>
</evidence>
<keyword evidence="7" id="KW-1185">Reference proteome</keyword>
<dbReference type="AlphaFoldDB" id="A0AA96GGD2"/>
<evidence type="ECO:0000256" key="4">
    <source>
        <dbReference type="PROSITE-ProRule" id="PRU00433"/>
    </source>
</evidence>
<evidence type="ECO:0000256" key="2">
    <source>
        <dbReference type="ARBA" id="ARBA00022723"/>
    </source>
</evidence>
<dbReference type="RefSeq" id="WP_312646659.1">
    <property type="nucleotide sequence ID" value="NZ_CP116967.1"/>
</dbReference>
<evidence type="ECO:0000313" key="6">
    <source>
        <dbReference type="EMBL" id="WNM59800.1"/>
    </source>
</evidence>
<dbReference type="KEGG" id="nall:PP769_08610"/>
<keyword evidence="1 4" id="KW-0349">Heme</keyword>
<dbReference type="GO" id="GO:0009055">
    <property type="term" value="F:electron transfer activity"/>
    <property type="evidence" value="ECO:0007669"/>
    <property type="project" value="InterPro"/>
</dbReference>
<dbReference type="GO" id="GO:0046872">
    <property type="term" value="F:metal ion binding"/>
    <property type="evidence" value="ECO:0007669"/>
    <property type="project" value="UniProtKB-KW"/>
</dbReference>
<gene>
    <name evidence="6" type="ORF">PP769_08610</name>
</gene>
<protein>
    <submittedName>
        <fullName evidence="6">Cytochrome c</fullName>
    </submittedName>
</protein>
<dbReference type="Pfam" id="PF13442">
    <property type="entry name" value="Cytochrome_CBB3"/>
    <property type="match status" value="1"/>
</dbReference>
<organism evidence="6 7">
    <name type="scientific">Candidatus Nitrospira allomarina</name>
    <dbReference type="NCBI Taxonomy" id="3020900"/>
    <lineage>
        <taxon>Bacteria</taxon>
        <taxon>Pseudomonadati</taxon>
        <taxon>Nitrospirota</taxon>
        <taxon>Nitrospiria</taxon>
        <taxon>Nitrospirales</taxon>
        <taxon>Nitrospiraceae</taxon>
        <taxon>Nitrospira</taxon>
    </lineage>
</organism>
<dbReference type="InterPro" id="IPR009056">
    <property type="entry name" value="Cyt_c-like_dom"/>
</dbReference>
<keyword evidence="2 4" id="KW-0479">Metal-binding</keyword>
<dbReference type="SUPFAM" id="SSF46626">
    <property type="entry name" value="Cytochrome c"/>
    <property type="match status" value="1"/>
</dbReference>
<feature type="domain" description="Cytochrome c" evidence="5">
    <location>
        <begin position="69"/>
        <end position="176"/>
    </location>
</feature>
<dbReference type="GO" id="GO:0020037">
    <property type="term" value="F:heme binding"/>
    <property type="evidence" value="ECO:0007669"/>
    <property type="project" value="InterPro"/>
</dbReference>
<keyword evidence="3 4" id="KW-0408">Iron</keyword>
<sequence>MLRRIKIFFIIILLLLVGSTLAALWVLPGTFSAKATPPEWEVKAARFIRHLATPSHFLKMSNPVPFSSENLAQARHHFADHCAICHANDGSGKTHMGPNFYPPVPDLRDPVIQSMADGELFYVIHYGIRFTGMPAWGKGLPEEDFDSWKLVHLVRHFPNITPEEIAEMKQYNPLTREEREQQEAIDQFLSGEDVFPQEHHH</sequence>
<name>A0AA96GGD2_9BACT</name>
<proteinExistence type="predicted"/>
<evidence type="ECO:0000256" key="3">
    <source>
        <dbReference type="ARBA" id="ARBA00023004"/>
    </source>
</evidence>
<accession>A0AA96GGD2</accession>
<reference evidence="6 7" key="1">
    <citation type="submission" date="2023-01" db="EMBL/GenBank/DDBJ databases">
        <title>Cultivation and genomic characterization of new, ubiquitous marine nitrite-oxidizing bacteria from the Nitrospirales.</title>
        <authorList>
            <person name="Mueller A.J."/>
            <person name="Daebeler A."/>
            <person name="Herbold C.W."/>
            <person name="Kirkegaard R.H."/>
            <person name="Daims H."/>
        </authorList>
    </citation>
    <scope>NUCLEOTIDE SEQUENCE [LARGE SCALE GENOMIC DNA]</scope>
    <source>
        <strain evidence="6 7">VA</strain>
    </source>
</reference>
<dbReference type="Proteomes" id="UP001302719">
    <property type="component" value="Chromosome"/>
</dbReference>
<dbReference type="EMBL" id="CP116967">
    <property type="protein sequence ID" value="WNM59800.1"/>
    <property type="molecule type" value="Genomic_DNA"/>
</dbReference>
<evidence type="ECO:0000313" key="7">
    <source>
        <dbReference type="Proteomes" id="UP001302719"/>
    </source>
</evidence>